<dbReference type="InterPro" id="IPR026022">
    <property type="entry name" value="PhoU_dom"/>
</dbReference>
<keyword evidence="4 7" id="KW-0813">Transport</keyword>
<dbReference type="GO" id="GO:0030643">
    <property type="term" value="P:intracellular phosphate ion homeostasis"/>
    <property type="evidence" value="ECO:0007669"/>
    <property type="project" value="InterPro"/>
</dbReference>
<evidence type="ECO:0000256" key="5">
    <source>
        <dbReference type="ARBA" id="ARBA00022490"/>
    </source>
</evidence>
<keyword evidence="10" id="KW-1185">Reference proteome</keyword>
<dbReference type="SUPFAM" id="SSF109755">
    <property type="entry name" value="PhoU-like"/>
    <property type="match status" value="1"/>
</dbReference>
<protein>
    <recommendedName>
        <fullName evidence="7">Phosphate-specific transport system accessory protein PhoU</fullName>
    </recommendedName>
</protein>
<dbReference type="Proteomes" id="UP000243884">
    <property type="component" value="Unassembled WGS sequence"/>
</dbReference>
<comment type="similarity">
    <text evidence="2 7">Belongs to the PhoU family.</text>
</comment>
<name>A0A1W1YVQ7_9LACT</name>
<dbReference type="RefSeq" id="WP_084099087.1">
    <property type="nucleotide sequence ID" value="NZ_FWXK01000004.1"/>
</dbReference>
<dbReference type="GO" id="GO:0006817">
    <property type="term" value="P:phosphate ion transport"/>
    <property type="evidence" value="ECO:0007669"/>
    <property type="project" value="UniProtKB-KW"/>
</dbReference>
<sequence>MSELIRKTYDEQLKTLDEMFVKLGRASAEAFSNAIAAVENNDSELAEQVIENDITINNMEVEIETYAVRIISLQQPIGIELRKIVSILKASSDLERIADHAVSIAKSVRRVDELNIRPLAGELKTMGETAHGMVMDAIDAFISNDPSAAQAVADRDEEVDANFKRLLNDLVKEMQKDQGLTELGTSYASTLSNIERIGDYATNICEWTVYNDKAKLVELNK</sequence>
<comment type="subunit">
    <text evidence="3 7">Homodimer.</text>
</comment>
<dbReference type="PIRSF" id="PIRSF003107">
    <property type="entry name" value="PhoU"/>
    <property type="match status" value="1"/>
</dbReference>
<keyword evidence="6 7" id="KW-0592">Phosphate transport</keyword>
<feature type="domain" description="PhoU" evidence="8">
    <location>
        <begin position="22"/>
        <end position="108"/>
    </location>
</feature>
<dbReference type="PANTHER" id="PTHR42930:SF3">
    <property type="entry name" value="PHOSPHATE-SPECIFIC TRANSPORT SYSTEM ACCESSORY PROTEIN PHOU"/>
    <property type="match status" value="1"/>
</dbReference>
<proteinExistence type="inferred from homology"/>
<comment type="function">
    <text evidence="7">Plays a role in the regulation of phosphate uptake.</text>
</comment>
<dbReference type="FunFam" id="1.20.58.220:FF:000004">
    <property type="entry name" value="Phosphate-specific transport system accessory protein PhoU"/>
    <property type="match status" value="1"/>
</dbReference>
<dbReference type="Gene3D" id="1.20.58.220">
    <property type="entry name" value="Phosphate transport system protein phou homolog 2, domain 2"/>
    <property type="match status" value="1"/>
</dbReference>
<dbReference type="AlphaFoldDB" id="A0A1W1YVQ7"/>
<evidence type="ECO:0000313" key="9">
    <source>
        <dbReference type="EMBL" id="SMC40224.1"/>
    </source>
</evidence>
<reference evidence="10" key="1">
    <citation type="submission" date="2017-04" db="EMBL/GenBank/DDBJ databases">
        <authorList>
            <person name="Varghese N."/>
            <person name="Submissions S."/>
        </authorList>
    </citation>
    <scope>NUCLEOTIDE SEQUENCE [LARGE SCALE GENOMIC DNA]</scope>
    <source>
        <strain evidence="10">DSM 21500</strain>
    </source>
</reference>
<evidence type="ECO:0000256" key="4">
    <source>
        <dbReference type="ARBA" id="ARBA00022448"/>
    </source>
</evidence>
<dbReference type="PANTHER" id="PTHR42930">
    <property type="entry name" value="PHOSPHATE-SPECIFIC TRANSPORT SYSTEM ACCESSORY PROTEIN PHOU"/>
    <property type="match status" value="1"/>
</dbReference>
<evidence type="ECO:0000259" key="8">
    <source>
        <dbReference type="Pfam" id="PF01895"/>
    </source>
</evidence>
<evidence type="ECO:0000256" key="3">
    <source>
        <dbReference type="ARBA" id="ARBA00011738"/>
    </source>
</evidence>
<dbReference type="GO" id="GO:0045936">
    <property type="term" value="P:negative regulation of phosphate metabolic process"/>
    <property type="evidence" value="ECO:0007669"/>
    <property type="project" value="InterPro"/>
</dbReference>
<feature type="domain" description="PhoU" evidence="8">
    <location>
        <begin position="123"/>
        <end position="208"/>
    </location>
</feature>
<dbReference type="GO" id="GO:0005737">
    <property type="term" value="C:cytoplasm"/>
    <property type="evidence" value="ECO:0007669"/>
    <property type="project" value="UniProtKB-SubCell"/>
</dbReference>
<evidence type="ECO:0000256" key="6">
    <source>
        <dbReference type="ARBA" id="ARBA00022592"/>
    </source>
</evidence>
<evidence type="ECO:0000256" key="1">
    <source>
        <dbReference type="ARBA" id="ARBA00004496"/>
    </source>
</evidence>
<dbReference type="STRING" id="371602.SAMN04487984_0951"/>
<evidence type="ECO:0000256" key="7">
    <source>
        <dbReference type="PIRNR" id="PIRNR003107"/>
    </source>
</evidence>
<comment type="subcellular location">
    <subcellularLocation>
        <location evidence="1 7">Cytoplasm</location>
    </subcellularLocation>
</comment>
<gene>
    <name evidence="9" type="ORF">SAMN04487984_0951</name>
</gene>
<organism evidence="9 10">
    <name type="scientific">Aerococcus suis</name>
    <dbReference type="NCBI Taxonomy" id="371602"/>
    <lineage>
        <taxon>Bacteria</taxon>
        <taxon>Bacillati</taxon>
        <taxon>Bacillota</taxon>
        <taxon>Bacilli</taxon>
        <taxon>Lactobacillales</taxon>
        <taxon>Aerococcaceae</taxon>
        <taxon>Aerococcus</taxon>
    </lineage>
</organism>
<dbReference type="Pfam" id="PF01895">
    <property type="entry name" value="PhoU"/>
    <property type="match status" value="2"/>
</dbReference>
<evidence type="ECO:0000256" key="2">
    <source>
        <dbReference type="ARBA" id="ARBA00008107"/>
    </source>
</evidence>
<dbReference type="EMBL" id="FWXK01000004">
    <property type="protein sequence ID" value="SMC40224.1"/>
    <property type="molecule type" value="Genomic_DNA"/>
</dbReference>
<dbReference type="OrthoDB" id="9814256at2"/>
<accession>A0A1W1YVQ7</accession>
<keyword evidence="5 7" id="KW-0963">Cytoplasm</keyword>
<dbReference type="InterPro" id="IPR038078">
    <property type="entry name" value="PhoU-like_sf"/>
</dbReference>
<evidence type="ECO:0000313" key="10">
    <source>
        <dbReference type="Proteomes" id="UP000243884"/>
    </source>
</evidence>
<dbReference type="NCBIfam" id="TIGR02135">
    <property type="entry name" value="phoU_full"/>
    <property type="match status" value="1"/>
</dbReference>
<dbReference type="InterPro" id="IPR028366">
    <property type="entry name" value="PhoU"/>
</dbReference>